<sequence length="243" mass="26429">MTLAALFLCLFPLVTVSVLAQDVVYNSIHNVTTIYGTWSSGSQNVVTGYGFAQPANMSFTYPKTTGMSYSFTTDGYYEIARYRMKGNGSSPNCITGVMNWCHGTYQLQSNGSITMVPFEDGYQQVQDPCAAISNFIENYNDTELYVQWNIYQDPTLGYMLQLYQFDGSPLPPMAQLSTSPNMLPTQPLRNVSASSSKSQKRDLEALVRRASGSRRRWGGVGGAGGVVGVLVAVTGLGVAALLL</sequence>
<reference evidence="4" key="2">
    <citation type="submission" date="2015-01" db="EMBL/GenBank/DDBJ databases">
        <title>Evolutionary Origins and Diversification of the Mycorrhizal Mutualists.</title>
        <authorList>
            <consortium name="DOE Joint Genome Institute"/>
            <consortium name="Mycorrhizal Genomics Consortium"/>
            <person name="Kohler A."/>
            <person name="Kuo A."/>
            <person name="Nagy L.G."/>
            <person name="Floudas D."/>
            <person name="Copeland A."/>
            <person name="Barry K.W."/>
            <person name="Cichocki N."/>
            <person name="Veneault-Fourrey C."/>
            <person name="LaButti K."/>
            <person name="Lindquist E.A."/>
            <person name="Lipzen A."/>
            <person name="Lundell T."/>
            <person name="Morin E."/>
            <person name="Murat C."/>
            <person name="Riley R."/>
            <person name="Ohm R."/>
            <person name="Sun H."/>
            <person name="Tunlid A."/>
            <person name="Henrissat B."/>
            <person name="Grigoriev I.V."/>
            <person name="Hibbett D.S."/>
            <person name="Martin F."/>
        </authorList>
    </citation>
    <scope>NUCLEOTIDE SEQUENCE [LARGE SCALE GENOMIC DNA]</scope>
    <source>
        <strain evidence="4">Foug A</strain>
    </source>
</reference>
<keyword evidence="2" id="KW-0732">Signal</keyword>
<accession>A0A0C3CVZ9</accession>
<feature type="signal peptide" evidence="2">
    <location>
        <begin position="1"/>
        <end position="20"/>
    </location>
</feature>
<evidence type="ECO:0000313" key="3">
    <source>
        <dbReference type="EMBL" id="KIM52735.1"/>
    </source>
</evidence>
<dbReference type="Pfam" id="PF10681">
    <property type="entry name" value="Rot1"/>
    <property type="match status" value="1"/>
</dbReference>
<keyword evidence="1" id="KW-0472">Membrane</keyword>
<dbReference type="GO" id="GO:0005789">
    <property type="term" value="C:endoplasmic reticulum membrane"/>
    <property type="evidence" value="ECO:0007669"/>
    <property type="project" value="TreeGrafter"/>
</dbReference>
<dbReference type="GO" id="GO:0051082">
    <property type="term" value="F:unfolded protein binding"/>
    <property type="evidence" value="ECO:0007669"/>
    <property type="project" value="TreeGrafter"/>
</dbReference>
<name>A0A0C3CVZ9_9AGAM</name>
<dbReference type="FunCoup" id="A0A0C3CVZ9">
    <property type="interactions" value="76"/>
</dbReference>
<dbReference type="InParanoid" id="A0A0C3CVZ9"/>
<keyword evidence="4" id="KW-1185">Reference proteome</keyword>
<dbReference type="Proteomes" id="UP000053989">
    <property type="component" value="Unassembled WGS sequence"/>
</dbReference>
<dbReference type="PANTHER" id="PTHR28090">
    <property type="entry name" value="PROTEIN ROT1"/>
    <property type="match status" value="1"/>
</dbReference>
<dbReference type="STRING" id="1036808.A0A0C3CVZ9"/>
<feature type="transmembrane region" description="Helical" evidence="1">
    <location>
        <begin position="217"/>
        <end position="242"/>
    </location>
</feature>
<proteinExistence type="predicted"/>
<dbReference type="EMBL" id="KN822201">
    <property type="protein sequence ID" value="KIM52735.1"/>
    <property type="molecule type" value="Genomic_DNA"/>
</dbReference>
<gene>
    <name evidence="3" type="ORF">SCLCIDRAFT_1223478</name>
</gene>
<organism evidence="3 4">
    <name type="scientific">Scleroderma citrinum Foug A</name>
    <dbReference type="NCBI Taxonomy" id="1036808"/>
    <lineage>
        <taxon>Eukaryota</taxon>
        <taxon>Fungi</taxon>
        <taxon>Dikarya</taxon>
        <taxon>Basidiomycota</taxon>
        <taxon>Agaricomycotina</taxon>
        <taxon>Agaricomycetes</taxon>
        <taxon>Agaricomycetidae</taxon>
        <taxon>Boletales</taxon>
        <taxon>Sclerodermatineae</taxon>
        <taxon>Sclerodermataceae</taxon>
        <taxon>Scleroderma</taxon>
    </lineage>
</organism>
<evidence type="ECO:0000256" key="1">
    <source>
        <dbReference type="SAM" id="Phobius"/>
    </source>
</evidence>
<evidence type="ECO:0000313" key="4">
    <source>
        <dbReference type="Proteomes" id="UP000053989"/>
    </source>
</evidence>
<dbReference type="AlphaFoldDB" id="A0A0C3CVZ9"/>
<feature type="chain" id="PRO_5002176221" evidence="2">
    <location>
        <begin position="21"/>
        <end position="243"/>
    </location>
</feature>
<dbReference type="OrthoDB" id="5327821at2759"/>
<dbReference type="HOGENOM" id="CLU_071622_1_1_1"/>
<protein>
    <submittedName>
        <fullName evidence="3">Uncharacterized protein</fullName>
    </submittedName>
</protein>
<dbReference type="InterPro" id="IPR019623">
    <property type="entry name" value="Rot1"/>
</dbReference>
<reference evidence="3 4" key="1">
    <citation type="submission" date="2014-04" db="EMBL/GenBank/DDBJ databases">
        <authorList>
            <consortium name="DOE Joint Genome Institute"/>
            <person name="Kuo A."/>
            <person name="Kohler A."/>
            <person name="Nagy L.G."/>
            <person name="Floudas D."/>
            <person name="Copeland A."/>
            <person name="Barry K.W."/>
            <person name="Cichocki N."/>
            <person name="Veneault-Fourrey C."/>
            <person name="LaButti K."/>
            <person name="Lindquist E.A."/>
            <person name="Lipzen A."/>
            <person name="Lundell T."/>
            <person name="Morin E."/>
            <person name="Murat C."/>
            <person name="Sun H."/>
            <person name="Tunlid A."/>
            <person name="Henrissat B."/>
            <person name="Grigoriev I.V."/>
            <person name="Hibbett D.S."/>
            <person name="Martin F."/>
            <person name="Nordberg H.P."/>
            <person name="Cantor M.N."/>
            <person name="Hua S.X."/>
        </authorList>
    </citation>
    <scope>NUCLEOTIDE SEQUENCE [LARGE SCALE GENOMIC DNA]</scope>
    <source>
        <strain evidence="3 4">Foug A</strain>
    </source>
</reference>
<evidence type="ECO:0000256" key="2">
    <source>
        <dbReference type="SAM" id="SignalP"/>
    </source>
</evidence>
<keyword evidence="1" id="KW-1133">Transmembrane helix</keyword>
<keyword evidence="1" id="KW-0812">Transmembrane</keyword>
<dbReference type="GO" id="GO:0006458">
    <property type="term" value="P:'de novo' protein folding"/>
    <property type="evidence" value="ECO:0007669"/>
    <property type="project" value="InterPro"/>
</dbReference>
<dbReference type="PANTHER" id="PTHR28090:SF2">
    <property type="entry name" value="PROTEIN ROT1"/>
    <property type="match status" value="1"/>
</dbReference>